<comment type="caution">
    <text evidence="2">The sequence shown here is derived from an EMBL/GenBank/DDBJ whole genome shotgun (WGS) entry which is preliminary data.</text>
</comment>
<keyword evidence="1" id="KW-0472">Membrane</keyword>
<keyword evidence="1" id="KW-1133">Transmembrane helix</keyword>
<reference evidence="2 3" key="1">
    <citation type="submission" date="2020-03" db="EMBL/GenBank/DDBJ databases">
        <title>WGS of the type strain of Planosporangium spp.</title>
        <authorList>
            <person name="Thawai C."/>
        </authorList>
    </citation>
    <scope>NUCLEOTIDE SEQUENCE [LARGE SCALE GENOMIC DNA]</scope>
    <source>
        <strain evidence="2 3">TBRC 5610</strain>
    </source>
</reference>
<feature type="transmembrane region" description="Helical" evidence="1">
    <location>
        <begin position="55"/>
        <end position="76"/>
    </location>
</feature>
<accession>A0ABX0XWT2</accession>
<evidence type="ECO:0000256" key="1">
    <source>
        <dbReference type="SAM" id="Phobius"/>
    </source>
</evidence>
<keyword evidence="3" id="KW-1185">Reference proteome</keyword>
<dbReference type="Proteomes" id="UP000722989">
    <property type="component" value="Unassembled WGS sequence"/>
</dbReference>
<evidence type="ECO:0000313" key="2">
    <source>
        <dbReference type="EMBL" id="NJC70491.1"/>
    </source>
</evidence>
<feature type="transmembrane region" description="Helical" evidence="1">
    <location>
        <begin position="88"/>
        <end position="107"/>
    </location>
</feature>
<protein>
    <submittedName>
        <fullName evidence="2">Uncharacterized protein</fullName>
    </submittedName>
</protein>
<organism evidence="2 3">
    <name type="scientific">Planosporangium thailandense</name>
    <dbReference type="NCBI Taxonomy" id="765197"/>
    <lineage>
        <taxon>Bacteria</taxon>
        <taxon>Bacillati</taxon>
        <taxon>Actinomycetota</taxon>
        <taxon>Actinomycetes</taxon>
        <taxon>Micromonosporales</taxon>
        <taxon>Micromonosporaceae</taxon>
        <taxon>Planosporangium</taxon>
    </lineage>
</organism>
<feature type="transmembrane region" description="Helical" evidence="1">
    <location>
        <begin position="144"/>
        <end position="166"/>
    </location>
</feature>
<keyword evidence="1" id="KW-0812">Transmembrane</keyword>
<gene>
    <name evidence="2" type="ORF">HC031_12325</name>
</gene>
<proteinExistence type="predicted"/>
<name>A0ABX0XWT2_9ACTN</name>
<dbReference type="RefSeq" id="WP_167925369.1">
    <property type="nucleotide sequence ID" value="NZ_JAATVY010000006.1"/>
</dbReference>
<dbReference type="EMBL" id="JAATVY010000006">
    <property type="protein sequence ID" value="NJC70491.1"/>
    <property type="molecule type" value="Genomic_DNA"/>
</dbReference>
<sequence length="170" mass="18119">MTTVVTNPSSTAASGGVVITDEQLRRMSVAERRALARRLARLTGGGPTPFQRRMFVLAVGAACAALAGWMFELAQTLPARYLVGHWDAAWIGFDSMLLVGLAAVGWTGWRGLEVFSALALATAVLLVCDAWFDVMTTTGGADTVVSILSAVLVELPLAASLTYLAYRRRT</sequence>
<feature type="transmembrane region" description="Helical" evidence="1">
    <location>
        <begin position="114"/>
        <end position="132"/>
    </location>
</feature>
<evidence type="ECO:0000313" key="3">
    <source>
        <dbReference type="Proteomes" id="UP000722989"/>
    </source>
</evidence>